<keyword evidence="3" id="KW-1185">Reference proteome</keyword>
<gene>
    <name evidence="2" type="ORF">Ocin01_20060</name>
</gene>
<dbReference type="EMBL" id="LJIJ01007949">
    <property type="protein sequence ID" value="ODM86621.1"/>
    <property type="molecule type" value="Genomic_DNA"/>
</dbReference>
<organism evidence="2 3">
    <name type="scientific">Orchesella cincta</name>
    <name type="common">Springtail</name>
    <name type="synonym">Podura cincta</name>
    <dbReference type="NCBI Taxonomy" id="48709"/>
    <lineage>
        <taxon>Eukaryota</taxon>
        <taxon>Metazoa</taxon>
        <taxon>Ecdysozoa</taxon>
        <taxon>Arthropoda</taxon>
        <taxon>Hexapoda</taxon>
        <taxon>Collembola</taxon>
        <taxon>Entomobryomorpha</taxon>
        <taxon>Entomobryoidea</taxon>
        <taxon>Orchesellidae</taxon>
        <taxon>Orchesellinae</taxon>
        <taxon>Orchesella</taxon>
    </lineage>
</organism>
<comment type="caution">
    <text evidence="2">The sequence shown here is derived from an EMBL/GenBank/DDBJ whole genome shotgun (WGS) entry which is preliminary data.</text>
</comment>
<dbReference type="Proteomes" id="UP000094527">
    <property type="component" value="Unassembled WGS sequence"/>
</dbReference>
<accession>A0A1D2M124</accession>
<keyword evidence="1" id="KW-0732">Signal</keyword>
<feature type="chain" id="PRO_5008903354" evidence="1">
    <location>
        <begin position="25"/>
        <end position="110"/>
    </location>
</feature>
<name>A0A1D2M124_ORCCI</name>
<evidence type="ECO:0000313" key="3">
    <source>
        <dbReference type="Proteomes" id="UP000094527"/>
    </source>
</evidence>
<dbReference type="AlphaFoldDB" id="A0A1D2M124"/>
<sequence>MDLVACTLLSIMLATLCTLKLTQGQLGVVYSPFVKPEDSPTSESYTLEDVKVMMDLVKYDNFKFVATYGVGAPNEPYKLNQTRYHSSSVVHTALAAAEINKKATKSTEIR</sequence>
<reference evidence="2 3" key="1">
    <citation type="journal article" date="2016" name="Genome Biol. Evol.">
        <title>Gene Family Evolution Reflects Adaptation to Soil Environmental Stressors in the Genome of the Collembolan Orchesella cincta.</title>
        <authorList>
            <person name="Faddeeva-Vakhrusheva A."/>
            <person name="Derks M.F."/>
            <person name="Anvar S.Y."/>
            <person name="Agamennone V."/>
            <person name="Suring W."/>
            <person name="Smit S."/>
            <person name="van Straalen N.M."/>
            <person name="Roelofs D."/>
        </authorList>
    </citation>
    <scope>NUCLEOTIDE SEQUENCE [LARGE SCALE GENOMIC DNA]</scope>
    <source>
        <tissue evidence="2">Mixed pool</tissue>
    </source>
</reference>
<evidence type="ECO:0000256" key="1">
    <source>
        <dbReference type="SAM" id="SignalP"/>
    </source>
</evidence>
<feature type="signal peptide" evidence="1">
    <location>
        <begin position="1"/>
        <end position="24"/>
    </location>
</feature>
<protein>
    <submittedName>
        <fullName evidence="2">Uncharacterized protein</fullName>
    </submittedName>
</protein>
<proteinExistence type="predicted"/>
<evidence type="ECO:0000313" key="2">
    <source>
        <dbReference type="EMBL" id="ODM86621.1"/>
    </source>
</evidence>